<dbReference type="GO" id="GO:0006352">
    <property type="term" value="P:DNA-templated transcription initiation"/>
    <property type="evidence" value="ECO:0007669"/>
    <property type="project" value="InterPro"/>
</dbReference>
<comment type="caution">
    <text evidence="2">The sequence shown here is derived from an EMBL/GenBank/DDBJ whole genome shotgun (WGS) entry which is preliminary data.</text>
</comment>
<reference evidence="2 3" key="1">
    <citation type="submission" date="2019-11" db="EMBL/GenBank/DDBJ databases">
        <authorList>
            <person name="Li X."/>
        </authorList>
    </citation>
    <scope>NUCLEOTIDE SEQUENCE [LARGE SCALE GENOMIC DNA]</scope>
    <source>
        <strain evidence="2 3">L9</strain>
    </source>
</reference>
<dbReference type="GO" id="GO:0003700">
    <property type="term" value="F:DNA-binding transcription factor activity"/>
    <property type="evidence" value="ECO:0007669"/>
    <property type="project" value="InterPro"/>
</dbReference>
<dbReference type="RefSeq" id="WP_155667241.1">
    <property type="nucleotide sequence ID" value="NZ_WOCA01000002.1"/>
</dbReference>
<dbReference type="NCBIfam" id="TIGR02937">
    <property type="entry name" value="sigma70-ECF"/>
    <property type="match status" value="1"/>
</dbReference>
<proteinExistence type="predicted"/>
<dbReference type="AlphaFoldDB" id="A0A6N8FHG3"/>
<organism evidence="2 3">
    <name type="scientific">Ornithinibacillus caprae</name>
    <dbReference type="NCBI Taxonomy" id="2678566"/>
    <lineage>
        <taxon>Bacteria</taxon>
        <taxon>Bacillati</taxon>
        <taxon>Bacillota</taxon>
        <taxon>Bacilli</taxon>
        <taxon>Bacillales</taxon>
        <taxon>Bacillaceae</taxon>
        <taxon>Ornithinibacillus</taxon>
    </lineage>
</organism>
<dbReference type="Gene3D" id="1.10.10.10">
    <property type="entry name" value="Winged helix-like DNA-binding domain superfamily/Winged helix DNA-binding domain"/>
    <property type="match status" value="1"/>
</dbReference>
<dbReference type="InterPro" id="IPR007627">
    <property type="entry name" value="RNA_pol_sigma70_r2"/>
</dbReference>
<protein>
    <submittedName>
        <fullName evidence="2">Sigma-70 family RNA polymerase sigma factor</fullName>
    </submittedName>
</protein>
<dbReference type="Gene3D" id="1.10.1740.10">
    <property type="match status" value="1"/>
</dbReference>
<evidence type="ECO:0000313" key="3">
    <source>
        <dbReference type="Proteomes" id="UP000469125"/>
    </source>
</evidence>
<gene>
    <name evidence="2" type="ORF">GMD78_03665</name>
</gene>
<sequence length="179" mass="21532">MEDEKEFSFEEIFKQNERRIHFYIHKLGLHDPHREYYVEGIYAMWIAYKKYQPDKGPLSTYFNYTIRNRLIDMLRKKERETHHKEKIVQEEITKIDNGNRDGKSNIPIVETAGITLEDEGLWDELQARLTKNQMKWVYYHIVIGMKLNEIAEQEDVSLNAVKSWGREARKKLKDIGRIE</sequence>
<keyword evidence="3" id="KW-1185">Reference proteome</keyword>
<dbReference type="InterPro" id="IPR013324">
    <property type="entry name" value="RNA_pol_sigma_r3/r4-like"/>
</dbReference>
<feature type="domain" description="RNA polymerase sigma-70 region 2" evidence="1">
    <location>
        <begin position="13"/>
        <end position="79"/>
    </location>
</feature>
<dbReference type="Pfam" id="PF04542">
    <property type="entry name" value="Sigma70_r2"/>
    <property type="match status" value="1"/>
</dbReference>
<dbReference type="InterPro" id="IPR036388">
    <property type="entry name" value="WH-like_DNA-bd_sf"/>
</dbReference>
<accession>A0A6N8FHG3</accession>
<dbReference type="InterPro" id="IPR014284">
    <property type="entry name" value="RNA_pol_sigma-70_dom"/>
</dbReference>
<dbReference type="EMBL" id="WOCA01000002">
    <property type="protein sequence ID" value="MUK87497.1"/>
    <property type="molecule type" value="Genomic_DNA"/>
</dbReference>
<evidence type="ECO:0000313" key="2">
    <source>
        <dbReference type="EMBL" id="MUK87497.1"/>
    </source>
</evidence>
<dbReference type="SUPFAM" id="SSF88946">
    <property type="entry name" value="Sigma2 domain of RNA polymerase sigma factors"/>
    <property type="match status" value="1"/>
</dbReference>
<name>A0A6N8FHG3_9BACI</name>
<evidence type="ECO:0000259" key="1">
    <source>
        <dbReference type="Pfam" id="PF04542"/>
    </source>
</evidence>
<dbReference type="SUPFAM" id="SSF88659">
    <property type="entry name" value="Sigma3 and sigma4 domains of RNA polymerase sigma factors"/>
    <property type="match status" value="1"/>
</dbReference>
<dbReference type="InterPro" id="IPR013325">
    <property type="entry name" value="RNA_pol_sigma_r2"/>
</dbReference>
<dbReference type="Proteomes" id="UP000469125">
    <property type="component" value="Unassembled WGS sequence"/>
</dbReference>